<dbReference type="EMBL" id="JACEFI010000019">
    <property type="protein sequence ID" value="KAH0593689.1"/>
    <property type="molecule type" value="Genomic_DNA"/>
</dbReference>
<proteinExistence type="predicted"/>
<keyword evidence="2" id="KW-1185">Reference proteome</keyword>
<accession>A0A9P8S4W9</accession>
<evidence type="ECO:0000313" key="2">
    <source>
        <dbReference type="Proteomes" id="UP000764110"/>
    </source>
</evidence>
<gene>
    <name evidence="1" type="ORF">MHUMG1_08439</name>
</gene>
<comment type="caution">
    <text evidence="1">The sequence shown here is derived from an EMBL/GenBank/DDBJ whole genome shotgun (WGS) entry which is preliminary data.</text>
</comment>
<dbReference type="AlphaFoldDB" id="A0A9P8S4W9"/>
<sequence>MAPGTSLPPATSIAPLEANAAFHRIYLIHYASPPPPELRDLRRSPGGGTSLVLRVSGPQAPPYLKTANEVAVMAWGRGGARPAARGYLLVLAGRRGRVWHRRAGGGAWRAGPVRVARRLCKGLRGRVCACDLRAGAAGLGWCWRTRTCTLAIDVMVDEDGELTAVRDWEFAGVVPVVRWDPVRAFLWNGVYSQEGHDEKYRMRAVFERELERRGVDKWWEATNPDIDAVWDVVRYVRAIVELCPRGDNMDLCRVWRAKAEEALAKLGV</sequence>
<reference evidence="1 2" key="1">
    <citation type="submission" date="2020-07" db="EMBL/GenBank/DDBJ databases">
        <title>Metarhizium humberi genome.</title>
        <authorList>
            <person name="Lysoe E."/>
        </authorList>
    </citation>
    <scope>NUCLEOTIDE SEQUENCE [LARGE SCALE GENOMIC DNA]</scope>
    <source>
        <strain evidence="1 2">ESALQ1638</strain>
    </source>
</reference>
<protein>
    <submittedName>
        <fullName evidence="1">Uncharacterized protein</fullName>
    </submittedName>
</protein>
<dbReference type="Proteomes" id="UP000764110">
    <property type="component" value="Unassembled WGS sequence"/>
</dbReference>
<organism evidence="1 2">
    <name type="scientific">Metarhizium humberi</name>
    <dbReference type="NCBI Taxonomy" id="2596975"/>
    <lineage>
        <taxon>Eukaryota</taxon>
        <taxon>Fungi</taxon>
        <taxon>Dikarya</taxon>
        <taxon>Ascomycota</taxon>
        <taxon>Pezizomycotina</taxon>
        <taxon>Sordariomycetes</taxon>
        <taxon>Hypocreomycetidae</taxon>
        <taxon>Hypocreales</taxon>
        <taxon>Clavicipitaceae</taxon>
        <taxon>Metarhizium</taxon>
    </lineage>
</organism>
<name>A0A9P8S4W9_9HYPO</name>
<evidence type="ECO:0000313" key="1">
    <source>
        <dbReference type="EMBL" id="KAH0593689.1"/>
    </source>
</evidence>